<keyword evidence="1" id="KW-0812">Transmembrane</keyword>
<keyword evidence="3" id="KW-1185">Reference proteome</keyword>
<dbReference type="eggNOG" id="COG3949">
    <property type="taxonomic scope" value="Bacteria"/>
</dbReference>
<dbReference type="Proteomes" id="UP000009885">
    <property type="component" value="Unassembled WGS sequence"/>
</dbReference>
<sequence>MKKILLIGSAFIGVIVGAGFASGQEILQYFTSFGLIGTLGAILSTALFAYIGMMLVWLGSREQTNSHITVIEKITGHSTIGKIIAFIIDAVLLFTLFGTGVVMLAGAGSNLNQQFGIPTTIGTLLMTLLVIICGMFNVDGVVKIIGNITPFLIVFIIGIAIYSFFNADGSLSTLNDISSSKKTTLPNWIIAGINYASFNTSLGASMSIVIGGSVKDPKTAAKGGLLGGLMLGGLILLSHFAIFSKIKEVGDLELPTLGIVNHISPILGIIMAIVIFGMIFNTALGMFYSFTARFKDVGSKSFKIIYIISIIVGLIVSFVGFTDLVAFFYPLIGYLGIVLIGALIYAPFKLKRQKS</sequence>
<feature type="transmembrane region" description="Helical" evidence="1">
    <location>
        <begin position="33"/>
        <end position="58"/>
    </location>
</feature>
<evidence type="ECO:0000313" key="2">
    <source>
        <dbReference type="EMBL" id="EKU50014.1"/>
    </source>
</evidence>
<evidence type="ECO:0008006" key="4">
    <source>
        <dbReference type="Google" id="ProtNLM"/>
    </source>
</evidence>
<dbReference type="RefSeq" id="WP_009382193.1">
    <property type="nucleotide sequence ID" value="NZ_AMSQ01000003.1"/>
</dbReference>
<gene>
    <name evidence="2" type="ORF">C273_02058</name>
</gene>
<dbReference type="AlphaFoldDB" id="K9ARV2"/>
<name>K9ARV2_9STAP</name>
<evidence type="ECO:0000256" key="1">
    <source>
        <dbReference type="SAM" id="Phobius"/>
    </source>
</evidence>
<feature type="transmembrane region" description="Helical" evidence="1">
    <location>
        <begin position="115"/>
        <end position="137"/>
    </location>
</feature>
<feature type="transmembrane region" description="Helical" evidence="1">
    <location>
        <begin position="327"/>
        <end position="348"/>
    </location>
</feature>
<feature type="transmembrane region" description="Helical" evidence="1">
    <location>
        <begin position="302"/>
        <end position="321"/>
    </location>
</feature>
<keyword evidence="1" id="KW-0472">Membrane</keyword>
<accession>K9ARV2</accession>
<dbReference type="InterPro" id="IPR038728">
    <property type="entry name" value="YkvI-like"/>
</dbReference>
<comment type="caution">
    <text evidence="2">The sequence shown here is derived from an EMBL/GenBank/DDBJ whole genome shotgun (WGS) entry which is preliminary data.</text>
</comment>
<protein>
    <recommendedName>
        <fullName evidence="4">Branched-chain amino acid transport system II carrier protein</fullName>
    </recommendedName>
</protein>
<proteinExistence type="predicted"/>
<reference evidence="2 3" key="1">
    <citation type="journal article" date="2013" name="Genome Announc.">
        <title>Genome Sequence of Staphylococcus massiliensis Strain S46, Isolated from the Surface of Healthy Human Skin.</title>
        <authorList>
            <person name="Srivastav R."/>
            <person name="Singh A."/>
            <person name="Jangir P.K."/>
            <person name="Kumari C."/>
            <person name="Muduli S."/>
            <person name="Sharma R."/>
        </authorList>
    </citation>
    <scope>NUCLEOTIDE SEQUENCE [LARGE SCALE GENOMIC DNA]</scope>
    <source>
        <strain evidence="2 3">S46</strain>
    </source>
</reference>
<dbReference type="PANTHER" id="PTHR37814:SF1">
    <property type="entry name" value="MEMBRANE PROTEIN"/>
    <property type="match status" value="1"/>
</dbReference>
<evidence type="ECO:0000313" key="3">
    <source>
        <dbReference type="Proteomes" id="UP000009885"/>
    </source>
</evidence>
<feature type="transmembrane region" description="Helical" evidence="1">
    <location>
        <begin position="263"/>
        <end position="290"/>
    </location>
</feature>
<feature type="transmembrane region" description="Helical" evidence="1">
    <location>
        <begin position="185"/>
        <end position="211"/>
    </location>
</feature>
<dbReference type="PANTHER" id="PTHR37814">
    <property type="entry name" value="CONSERVED MEMBRANE PROTEIN"/>
    <property type="match status" value="1"/>
</dbReference>
<feature type="transmembrane region" description="Helical" evidence="1">
    <location>
        <begin position="223"/>
        <end position="243"/>
    </location>
</feature>
<keyword evidence="1" id="KW-1133">Transmembrane helix</keyword>
<dbReference type="PATRIC" id="fig|1229783.3.peg.416"/>
<dbReference type="EMBL" id="AMSQ01000003">
    <property type="protein sequence ID" value="EKU50014.1"/>
    <property type="molecule type" value="Genomic_DNA"/>
</dbReference>
<dbReference type="OrthoDB" id="4424890at2"/>
<organism evidence="2 3">
    <name type="scientific">Staphylococcus massiliensis S46</name>
    <dbReference type="NCBI Taxonomy" id="1229783"/>
    <lineage>
        <taxon>Bacteria</taxon>
        <taxon>Bacillati</taxon>
        <taxon>Bacillota</taxon>
        <taxon>Bacilli</taxon>
        <taxon>Bacillales</taxon>
        <taxon>Staphylococcaceae</taxon>
        <taxon>Staphylococcus</taxon>
    </lineage>
</organism>
<feature type="transmembrane region" description="Helical" evidence="1">
    <location>
        <begin position="79"/>
        <end position="103"/>
    </location>
</feature>
<feature type="transmembrane region" description="Helical" evidence="1">
    <location>
        <begin position="144"/>
        <end position="165"/>
    </location>
</feature>